<evidence type="ECO:0000313" key="2">
    <source>
        <dbReference type="EMBL" id="CAB4294347.1"/>
    </source>
</evidence>
<name>A0A6J5W3B4_PRUAR</name>
<dbReference type="AlphaFoldDB" id="A0A6J5W3B4"/>
<evidence type="ECO:0000313" key="3">
    <source>
        <dbReference type="Proteomes" id="UP000507245"/>
    </source>
</evidence>
<reference evidence="3" key="1">
    <citation type="journal article" date="2020" name="Genome Biol.">
        <title>Gamete binning: chromosome-level and haplotype-resolved genome assembly enabled by high-throughput single-cell sequencing of gamete genomes.</title>
        <authorList>
            <person name="Campoy J.A."/>
            <person name="Sun H."/>
            <person name="Goel M."/>
            <person name="Jiao W.-B."/>
            <person name="Folz-Donahue K."/>
            <person name="Wang N."/>
            <person name="Rubio M."/>
            <person name="Liu C."/>
            <person name="Kukat C."/>
            <person name="Ruiz D."/>
            <person name="Huettel B."/>
            <person name="Schneeberger K."/>
        </authorList>
    </citation>
    <scope>NUCLEOTIDE SEQUENCE [LARGE SCALE GENOMIC DNA]</scope>
    <source>
        <strain evidence="3">cv. Rojo Pasion</strain>
    </source>
</reference>
<keyword evidence="3" id="KW-1185">Reference proteome</keyword>
<evidence type="ECO:0000256" key="1">
    <source>
        <dbReference type="SAM" id="MobiDB-lite"/>
    </source>
</evidence>
<gene>
    <name evidence="2" type="ORF">ORAREDHAP_LOCUS4676</name>
</gene>
<proteinExistence type="predicted"/>
<accession>A0A6J5W3B4</accession>
<feature type="region of interest" description="Disordered" evidence="1">
    <location>
        <begin position="54"/>
        <end position="77"/>
    </location>
</feature>
<sequence length="196" mass="22532">MAASSLEIWEDSLADEFAKGGKKFVKRAKHMAKHFPPNHRSITCHGVKIQGMSSLKNKRNKKKEQKKGQIPQENEYEQPARVPVTLTEFFPIEFFSSESEVEEEIIQCNMVSMEEYEVDTEVDEINLDIADWFQVFRLGKLAGCVNELEQVLMGSVSSLAVAGAERIEEREGRRRRGERDLDFKIPILENYHFAHA</sequence>
<organism evidence="2 3">
    <name type="scientific">Prunus armeniaca</name>
    <name type="common">Apricot</name>
    <name type="synonym">Armeniaca vulgaris</name>
    <dbReference type="NCBI Taxonomy" id="36596"/>
    <lineage>
        <taxon>Eukaryota</taxon>
        <taxon>Viridiplantae</taxon>
        <taxon>Streptophyta</taxon>
        <taxon>Embryophyta</taxon>
        <taxon>Tracheophyta</taxon>
        <taxon>Spermatophyta</taxon>
        <taxon>Magnoliopsida</taxon>
        <taxon>eudicotyledons</taxon>
        <taxon>Gunneridae</taxon>
        <taxon>Pentapetalae</taxon>
        <taxon>rosids</taxon>
        <taxon>fabids</taxon>
        <taxon>Rosales</taxon>
        <taxon>Rosaceae</taxon>
        <taxon>Amygdaloideae</taxon>
        <taxon>Amygdaleae</taxon>
        <taxon>Prunus</taxon>
    </lineage>
</organism>
<feature type="compositionally biased region" description="Basic residues" evidence="1">
    <location>
        <begin position="56"/>
        <end position="65"/>
    </location>
</feature>
<dbReference type="Proteomes" id="UP000507245">
    <property type="component" value="Unassembled WGS sequence"/>
</dbReference>
<protein>
    <submittedName>
        <fullName evidence="2">Uncharacterized protein</fullName>
    </submittedName>
</protein>
<dbReference type="EMBL" id="CAEKKB010000001">
    <property type="protein sequence ID" value="CAB4294347.1"/>
    <property type="molecule type" value="Genomic_DNA"/>
</dbReference>